<keyword evidence="3" id="KW-0858">Xylan degradation</keyword>
<comment type="subcellular location">
    <subcellularLocation>
        <location evidence="1">Secreted</location>
    </subcellularLocation>
</comment>
<sequence>MAPAPRRVMRLLLLLLPPAARSLMRPETEALLQLSGQGRQTQEPVAQPCTSYGPGLHLVQLPLLQRQFLLSVPEDFAPGSVPLVFVFHGFSDSPWYSNRMLGFSKKMTRYGWLGILPFGLDEPERNGLGGVEACCPAGCTGECCTEGRRLSNRDDGTSCGWRYMDRNIPMVKELLHWAQLNTCADMTKVFATGWSQGGMFTNYLACHASELFRGFAPLSGDTPPYRDDVYNSPCEPKRPISYVSMCGTEDDEAKCQNTVVSTAESWSYRSRCKNAGLAGATRFNFSATTSCFMWEACEAQNFVEVCYSQGLGHDPSGYLRPDDTSYIRPGSDLDIASYVFQKFSLLVGGSILFMGHPTKEELAYKESAWPPPQHHDHIYIRNGSLNAA</sequence>
<evidence type="ECO:0000256" key="3">
    <source>
        <dbReference type="ARBA" id="ARBA00022651"/>
    </source>
</evidence>
<dbReference type="AlphaFoldDB" id="A0A812TES1"/>
<comment type="caution">
    <text evidence="9">The sequence shown here is derived from an EMBL/GenBank/DDBJ whole genome shotgun (WGS) entry which is preliminary data.</text>
</comment>
<dbReference type="InterPro" id="IPR043595">
    <property type="entry name" value="FaeB/C/D"/>
</dbReference>
<gene>
    <name evidence="9" type="primary">mkkA</name>
    <name evidence="9" type="ORF">SPIL2461_LOCUS13685</name>
</gene>
<keyword evidence="4 8" id="KW-0732">Signal</keyword>
<dbReference type="PANTHER" id="PTHR38050">
    <property type="match status" value="1"/>
</dbReference>
<dbReference type="EMBL" id="CAJNIZ010030247">
    <property type="protein sequence ID" value="CAE7522413.1"/>
    <property type="molecule type" value="Genomic_DNA"/>
</dbReference>
<dbReference type="GO" id="GO:0045493">
    <property type="term" value="P:xylan catabolic process"/>
    <property type="evidence" value="ECO:0007669"/>
    <property type="project" value="UniProtKB-KW"/>
</dbReference>
<dbReference type="GO" id="GO:0030600">
    <property type="term" value="F:feruloyl esterase activity"/>
    <property type="evidence" value="ECO:0007669"/>
    <property type="project" value="InterPro"/>
</dbReference>
<feature type="chain" id="PRO_5032593343" evidence="8">
    <location>
        <begin position="23"/>
        <end position="388"/>
    </location>
</feature>
<protein>
    <submittedName>
        <fullName evidence="9">MkkA protein</fullName>
    </submittedName>
</protein>
<keyword evidence="6" id="KW-0119">Carbohydrate metabolism</keyword>
<organism evidence="9 10">
    <name type="scientific">Symbiodinium pilosum</name>
    <name type="common">Dinoflagellate</name>
    <dbReference type="NCBI Taxonomy" id="2952"/>
    <lineage>
        <taxon>Eukaryota</taxon>
        <taxon>Sar</taxon>
        <taxon>Alveolata</taxon>
        <taxon>Dinophyceae</taxon>
        <taxon>Suessiales</taxon>
        <taxon>Symbiodiniaceae</taxon>
        <taxon>Symbiodinium</taxon>
    </lineage>
</organism>
<dbReference type="Proteomes" id="UP000649617">
    <property type="component" value="Unassembled WGS sequence"/>
</dbReference>
<dbReference type="GO" id="GO:0005576">
    <property type="term" value="C:extracellular region"/>
    <property type="evidence" value="ECO:0007669"/>
    <property type="project" value="UniProtKB-SubCell"/>
</dbReference>
<dbReference type="InterPro" id="IPR029058">
    <property type="entry name" value="AB_hydrolase_fold"/>
</dbReference>
<keyword evidence="5" id="KW-0378">Hydrolase</keyword>
<dbReference type="PANTHER" id="PTHR38050:SF2">
    <property type="entry name" value="FERULOYL ESTERASE C-RELATED"/>
    <property type="match status" value="1"/>
</dbReference>
<accession>A0A812TES1</accession>
<dbReference type="Gene3D" id="3.40.50.1820">
    <property type="entry name" value="alpha/beta hydrolase"/>
    <property type="match status" value="1"/>
</dbReference>
<evidence type="ECO:0000313" key="9">
    <source>
        <dbReference type="EMBL" id="CAE7522413.1"/>
    </source>
</evidence>
<evidence type="ECO:0000256" key="5">
    <source>
        <dbReference type="ARBA" id="ARBA00022801"/>
    </source>
</evidence>
<keyword evidence="7" id="KW-0624">Polysaccharide degradation</keyword>
<dbReference type="OrthoDB" id="424610at2759"/>
<dbReference type="SUPFAM" id="SSF53474">
    <property type="entry name" value="alpha/beta-Hydrolases"/>
    <property type="match status" value="1"/>
</dbReference>
<evidence type="ECO:0000256" key="1">
    <source>
        <dbReference type="ARBA" id="ARBA00004613"/>
    </source>
</evidence>
<keyword evidence="2" id="KW-0964">Secreted</keyword>
<name>A0A812TES1_SYMPI</name>
<reference evidence="9" key="1">
    <citation type="submission" date="2021-02" db="EMBL/GenBank/DDBJ databases">
        <authorList>
            <person name="Dougan E. K."/>
            <person name="Rhodes N."/>
            <person name="Thang M."/>
            <person name="Chan C."/>
        </authorList>
    </citation>
    <scope>NUCLEOTIDE SEQUENCE</scope>
</reference>
<proteinExistence type="predicted"/>
<evidence type="ECO:0000313" key="10">
    <source>
        <dbReference type="Proteomes" id="UP000649617"/>
    </source>
</evidence>
<evidence type="ECO:0000256" key="6">
    <source>
        <dbReference type="ARBA" id="ARBA00023277"/>
    </source>
</evidence>
<evidence type="ECO:0000256" key="7">
    <source>
        <dbReference type="ARBA" id="ARBA00023326"/>
    </source>
</evidence>
<evidence type="ECO:0000256" key="2">
    <source>
        <dbReference type="ARBA" id="ARBA00022525"/>
    </source>
</evidence>
<keyword evidence="10" id="KW-1185">Reference proteome</keyword>
<evidence type="ECO:0000256" key="4">
    <source>
        <dbReference type="ARBA" id="ARBA00022729"/>
    </source>
</evidence>
<feature type="signal peptide" evidence="8">
    <location>
        <begin position="1"/>
        <end position="22"/>
    </location>
</feature>
<evidence type="ECO:0000256" key="8">
    <source>
        <dbReference type="SAM" id="SignalP"/>
    </source>
</evidence>